<feature type="binding site" evidence="10">
    <location>
        <position position="125"/>
    </location>
    <ligand>
        <name>UDP-N-acetyl-alpha-D-glucosamine</name>
        <dbReference type="ChEBI" id="CHEBI:57705"/>
    </ligand>
</feature>
<evidence type="ECO:0000256" key="4">
    <source>
        <dbReference type="ARBA" id="ARBA00022679"/>
    </source>
</evidence>
<dbReference type="KEGG" id="pwu:A8O14_00915"/>
<evidence type="ECO:0000256" key="8">
    <source>
        <dbReference type="ARBA" id="ARBA00023306"/>
    </source>
</evidence>
<dbReference type="EMBL" id="CP015922">
    <property type="protein sequence ID" value="ANI98780.1"/>
    <property type="molecule type" value="Genomic_DNA"/>
</dbReference>
<feature type="domain" description="Glycosyltransferase family 28 N-terminal" evidence="11">
    <location>
        <begin position="6"/>
        <end position="142"/>
    </location>
</feature>
<feature type="binding site" evidence="10">
    <location>
        <begin position="13"/>
        <end position="15"/>
    </location>
    <ligand>
        <name>UDP-N-acetyl-alpha-D-glucosamine</name>
        <dbReference type="ChEBI" id="CHEBI:57705"/>
    </ligand>
</feature>
<feature type="binding site" evidence="10">
    <location>
        <position position="161"/>
    </location>
    <ligand>
        <name>UDP-N-acetyl-alpha-D-glucosamine</name>
        <dbReference type="ChEBI" id="CHEBI:57705"/>
    </ligand>
</feature>
<accession>A0A191UD09</accession>
<feature type="domain" description="Glycosyl transferase family 28 C-terminal" evidence="12">
    <location>
        <begin position="183"/>
        <end position="340"/>
    </location>
</feature>
<evidence type="ECO:0000313" key="14">
    <source>
        <dbReference type="Proteomes" id="UP000078463"/>
    </source>
</evidence>
<dbReference type="PANTHER" id="PTHR21015">
    <property type="entry name" value="UDP-N-ACETYLGLUCOSAMINE--N-ACETYLMURAMYL-(PENTAPEPTIDE) PYROPHOSPHORYL-UNDECAPRENOL N-ACETYLGLUCOSAMINE TRANSFERASE 1"/>
    <property type="match status" value="1"/>
</dbReference>
<keyword evidence="7 10" id="KW-0472">Membrane</keyword>
<evidence type="ECO:0000259" key="11">
    <source>
        <dbReference type="Pfam" id="PF03033"/>
    </source>
</evidence>
<keyword evidence="14" id="KW-1185">Reference proteome</keyword>
<evidence type="ECO:0000259" key="12">
    <source>
        <dbReference type="Pfam" id="PF04101"/>
    </source>
</evidence>
<evidence type="ECO:0000256" key="10">
    <source>
        <dbReference type="HAMAP-Rule" id="MF_00033"/>
    </source>
</evidence>
<comment type="catalytic activity">
    <reaction evidence="10">
        <text>di-trans,octa-cis-undecaprenyl diphospho-N-acetyl-alpha-D-muramoyl-L-alanyl-D-glutamyl-meso-2,6-diaminopimeloyl-D-alanyl-D-alanine + UDP-N-acetyl-alpha-D-glucosamine = di-trans,octa-cis-undecaprenyl diphospho-[N-acetyl-alpha-D-glucosaminyl-(1-&gt;4)]-N-acetyl-alpha-D-muramoyl-L-alanyl-D-glutamyl-meso-2,6-diaminopimeloyl-D-alanyl-D-alanine + UDP + H(+)</text>
        <dbReference type="Rhea" id="RHEA:31227"/>
        <dbReference type="ChEBI" id="CHEBI:15378"/>
        <dbReference type="ChEBI" id="CHEBI:57705"/>
        <dbReference type="ChEBI" id="CHEBI:58223"/>
        <dbReference type="ChEBI" id="CHEBI:61387"/>
        <dbReference type="ChEBI" id="CHEBI:61388"/>
        <dbReference type="EC" id="2.4.1.227"/>
    </reaction>
</comment>
<dbReference type="GO" id="GO:0050511">
    <property type="term" value="F:undecaprenyldiphospho-muramoylpentapeptide beta-N-acetylglucosaminyltransferase activity"/>
    <property type="evidence" value="ECO:0007669"/>
    <property type="project" value="UniProtKB-UniRule"/>
</dbReference>
<feature type="binding site" evidence="10">
    <location>
        <position position="189"/>
    </location>
    <ligand>
        <name>UDP-N-acetyl-alpha-D-glucosamine</name>
        <dbReference type="ChEBI" id="CHEBI:57705"/>
    </ligand>
</feature>
<evidence type="ECO:0000256" key="1">
    <source>
        <dbReference type="ARBA" id="ARBA00022475"/>
    </source>
</evidence>
<dbReference type="GO" id="GO:0008360">
    <property type="term" value="P:regulation of cell shape"/>
    <property type="evidence" value="ECO:0007669"/>
    <property type="project" value="UniProtKB-KW"/>
</dbReference>
<dbReference type="UniPathway" id="UPA00219"/>
<dbReference type="GO" id="GO:0005886">
    <property type="term" value="C:plasma membrane"/>
    <property type="evidence" value="ECO:0007669"/>
    <property type="project" value="UniProtKB-SubCell"/>
</dbReference>
<keyword evidence="2 10" id="KW-0132">Cell division</keyword>
<comment type="function">
    <text evidence="10">Cell wall formation. Catalyzes the transfer of a GlcNAc subunit on undecaprenyl-pyrophosphoryl-MurNAc-pentapeptide (lipid intermediate I) to form undecaprenyl-pyrophosphoryl-MurNAc-(pentapeptide)GlcNAc (lipid intermediate II).</text>
</comment>
<name>A0A191UD09_9BURK</name>
<evidence type="ECO:0000256" key="7">
    <source>
        <dbReference type="ARBA" id="ARBA00023136"/>
    </source>
</evidence>
<dbReference type="GO" id="GO:0071555">
    <property type="term" value="P:cell wall organization"/>
    <property type="evidence" value="ECO:0007669"/>
    <property type="project" value="UniProtKB-KW"/>
</dbReference>
<protein>
    <recommendedName>
        <fullName evidence="10">UDP-N-acetylglucosamine--N-acetylmuramyl-(pentapeptide) pyrophosphoryl-undecaprenol N-acetylglucosamine transferase</fullName>
        <ecNumber evidence="10">2.4.1.227</ecNumber>
    </recommendedName>
    <alternativeName>
        <fullName evidence="10">Undecaprenyl-PP-MurNAc-pentapeptide-UDPGlcNAc GlcNAc transferase</fullName>
    </alternativeName>
</protein>
<dbReference type="EC" id="2.4.1.227" evidence="10"/>
<evidence type="ECO:0000256" key="3">
    <source>
        <dbReference type="ARBA" id="ARBA00022676"/>
    </source>
</evidence>
<comment type="similarity">
    <text evidence="10">Belongs to the glycosyltransferase 28 family. MurG subfamily.</text>
</comment>
<dbReference type="GO" id="GO:0051301">
    <property type="term" value="P:cell division"/>
    <property type="evidence" value="ECO:0007669"/>
    <property type="project" value="UniProtKB-KW"/>
</dbReference>
<evidence type="ECO:0000256" key="6">
    <source>
        <dbReference type="ARBA" id="ARBA00022984"/>
    </source>
</evidence>
<feature type="binding site" evidence="10">
    <location>
        <position position="288"/>
    </location>
    <ligand>
        <name>UDP-N-acetyl-alpha-D-glucosamine</name>
        <dbReference type="ChEBI" id="CHEBI:57705"/>
    </ligand>
</feature>
<dbReference type="GO" id="GO:0051991">
    <property type="term" value="F:UDP-N-acetyl-D-glucosamine:N-acetylmuramoyl-L-alanyl-D-glutamyl-meso-2,6-diaminopimelyl-D-alanyl-D-alanine-diphosphoundecaprenol 4-beta-N-acetylglucosaminlytransferase activity"/>
    <property type="evidence" value="ECO:0007669"/>
    <property type="project" value="RHEA"/>
</dbReference>
<organism evidence="13 14">
    <name type="scientific">Polynucleobacter wuianus</name>
    <dbReference type="NCBI Taxonomy" id="1743168"/>
    <lineage>
        <taxon>Bacteria</taxon>
        <taxon>Pseudomonadati</taxon>
        <taxon>Pseudomonadota</taxon>
        <taxon>Betaproteobacteria</taxon>
        <taxon>Burkholderiales</taxon>
        <taxon>Burkholderiaceae</taxon>
        <taxon>Polynucleobacter</taxon>
    </lineage>
</organism>
<proteinExistence type="inferred from homology"/>
<dbReference type="SUPFAM" id="SSF53756">
    <property type="entry name" value="UDP-Glycosyltransferase/glycogen phosphorylase"/>
    <property type="match status" value="1"/>
</dbReference>
<keyword evidence="6 10" id="KW-0573">Peptidoglycan synthesis</keyword>
<keyword evidence="5 10" id="KW-0133">Cell shape</keyword>
<dbReference type="NCBIfam" id="TIGR01133">
    <property type="entry name" value="murG"/>
    <property type="match status" value="1"/>
</dbReference>
<feature type="binding site" evidence="10">
    <location>
        <position position="243"/>
    </location>
    <ligand>
        <name>UDP-N-acetyl-alpha-D-glucosamine</name>
        <dbReference type="ChEBI" id="CHEBI:57705"/>
    </ligand>
</feature>
<dbReference type="AlphaFoldDB" id="A0A191UD09"/>
<dbReference type="Pfam" id="PF04101">
    <property type="entry name" value="Glyco_tran_28_C"/>
    <property type="match status" value="1"/>
</dbReference>
<dbReference type="InterPro" id="IPR006009">
    <property type="entry name" value="GlcNAc_MurG"/>
</dbReference>
<evidence type="ECO:0000256" key="9">
    <source>
        <dbReference type="ARBA" id="ARBA00023316"/>
    </source>
</evidence>
<evidence type="ECO:0000313" key="13">
    <source>
        <dbReference type="EMBL" id="ANI98780.1"/>
    </source>
</evidence>
<comment type="subcellular location">
    <subcellularLocation>
        <location evidence="10">Cell membrane</location>
        <topology evidence="10">Peripheral membrane protein</topology>
        <orientation evidence="10">Cytoplasmic side</orientation>
    </subcellularLocation>
</comment>
<dbReference type="Gene3D" id="3.40.50.2000">
    <property type="entry name" value="Glycogen Phosphorylase B"/>
    <property type="match status" value="2"/>
</dbReference>
<dbReference type="RefSeq" id="WP_068947788.1">
    <property type="nucleotide sequence ID" value="NZ_CP015922.1"/>
</dbReference>
<comment type="pathway">
    <text evidence="10">Cell wall biogenesis; peptidoglycan biosynthesis.</text>
</comment>
<dbReference type="STRING" id="1743168.A8O14_00915"/>
<dbReference type="GO" id="GO:0005975">
    <property type="term" value="P:carbohydrate metabolic process"/>
    <property type="evidence" value="ECO:0007669"/>
    <property type="project" value="InterPro"/>
</dbReference>
<keyword evidence="3 10" id="KW-0328">Glycosyltransferase</keyword>
<dbReference type="GO" id="GO:0009252">
    <property type="term" value="P:peptidoglycan biosynthetic process"/>
    <property type="evidence" value="ECO:0007669"/>
    <property type="project" value="UniProtKB-UniRule"/>
</dbReference>
<gene>
    <name evidence="10" type="primary">murG</name>
    <name evidence="13" type="ORF">A8O14_00915</name>
</gene>
<dbReference type="OrthoDB" id="9808936at2"/>
<keyword evidence="4 10" id="KW-0808">Transferase</keyword>
<keyword evidence="1 10" id="KW-1003">Cell membrane</keyword>
<keyword evidence="9 10" id="KW-0961">Cell wall biogenesis/degradation</keyword>
<dbReference type="PANTHER" id="PTHR21015:SF22">
    <property type="entry name" value="GLYCOSYLTRANSFERASE"/>
    <property type="match status" value="1"/>
</dbReference>
<reference evidence="14" key="1">
    <citation type="submission" date="2016-05" db="EMBL/GenBank/DDBJ databases">
        <title>Polynucleobacter sp. QLW-P1FAT50C-4 genome.</title>
        <authorList>
            <person name="Hahn M.W."/>
        </authorList>
    </citation>
    <scope>NUCLEOTIDE SEQUENCE [LARGE SCALE GENOMIC DNA]</scope>
    <source>
        <strain evidence="14">QLW-P1FAT50C-4</strain>
    </source>
</reference>
<sequence>MTRPSILVMAGGTGGHIFPGLAVAQYLRICGWNVAWLGNQSGMEYRLVKSCDFPFEAVEFGGLRGKGLKAKLMLPINLMRACFQSWKIMRRLKPSVVLGMGGYITFPGGLVSKLLKRPLVLHESNSVAGSANRALSKIAMRTLTGFPNTMQKAEWVGNPIREEFDHIQKPELRYEQRQGPISILVVGGSLGAAALNEAIPAALALIPKDVRPTVTHQAGDKHLADLQKRYAEFGVEADIRPFIDDMPNAYANADLVICRSGAMTVSELAACGVASCLIPFPHAIDDHQTANAQFLSNAGAAVLLPQQYLNPQDLALMIQNFNRGDLKEMAMRAQALAKPHATQRVAEVCADCAGVGV</sequence>
<dbReference type="Pfam" id="PF03033">
    <property type="entry name" value="Glyco_transf_28"/>
    <property type="match status" value="1"/>
</dbReference>
<evidence type="ECO:0000256" key="5">
    <source>
        <dbReference type="ARBA" id="ARBA00022960"/>
    </source>
</evidence>
<dbReference type="HAMAP" id="MF_00033">
    <property type="entry name" value="MurG"/>
    <property type="match status" value="1"/>
</dbReference>
<keyword evidence="8 10" id="KW-0131">Cell cycle</keyword>
<dbReference type="CDD" id="cd03785">
    <property type="entry name" value="GT28_MurG"/>
    <property type="match status" value="1"/>
</dbReference>
<dbReference type="InterPro" id="IPR007235">
    <property type="entry name" value="Glyco_trans_28_C"/>
</dbReference>
<dbReference type="InterPro" id="IPR004276">
    <property type="entry name" value="GlycoTrans_28_N"/>
</dbReference>
<evidence type="ECO:0000256" key="2">
    <source>
        <dbReference type="ARBA" id="ARBA00022618"/>
    </source>
</evidence>
<dbReference type="Proteomes" id="UP000078463">
    <property type="component" value="Chromosome"/>
</dbReference>
<comment type="caution">
    <text evidence="10">Lacks conserved residue(s) required for the propagation of feature annotation.</text>
</comment>